<protein>
    <recommendedName>
        <fullName evidence="2">SET domain-containing protein</fullName>
    </recommendedName>
</protein>
<dbReference type="OrthoDB" id="5945798at2759"/>
<dbReference type="InterPro" id="IPR046341">
    <property type="entry name" value="SET_dom_sf"/>
</dbReference>
<proteinExistence type="predicted"/>
<sequence length="457" mass="52101">MDKDTPASLEKDQKNEQKPQESAAPEYKKDERILYRLMPALTFASLEKTWMATQETEEAPNDKLDYEVGELVCTCLPAKLISVTRATNLDGWTECLLTGLVKRTILETPSFPQSLSQPKKSLHYIADAPAAGEATSKPLTGLHASTSIEMGDLVFSERPVLIVPASIRIGEIFVEHLSHEEQNRLVMKHWLETLETVFHRVSKKDQEAFWKLRDIWQKDGKKSIHGIVQTNGFKVTGLEDPGLEGNLGMYSGVCIQMSQINHSCRPNLERYWDMASFSMQLRATRKISRGEELTLSFIDQLQPFAVRKEKLKQFDIVCSCPSCKKPKIGDMRRKQFIAGSPSTQEFTDWIKDPTRGDDHIIKRALVQISLLEADGLENSPYYDDCLSTIMLVYITLGDKDKAMRWGKQLGKWKQCRLGPESAREYDNPQKYTKHALWKLRVKIVNDMRATSYSLGKH</sequence>
<dbReference type="InterPro" id="IPR053185">
    <property type="entry name" value="SET_domain_protein"/>
</dbReference>
<accession>A0A9P5U3Z4</accession>
<dbReference type="Proteomes" id="UP000772434">
    <property type="component" value="Unassembled WGS sequence"/>
</dbReference>
<dbReference type="Gene3D" id="2.170.270.10">
    <property type="entry name" value="SET domain"/>
    <property type="match status" value="1"/>
</dbReference>
<reference evidence="3" key="1">
    <citation type="submission" date="2020-11" db="EMBL/GenBank/DDBJ databases">
        <authorList>
            <consortium name="DOE Joint Genome Institute"/>
            <person name="Ahrendt S."/>
            <person name="Riley R."/>
            <person name="Andreopoulos W."/>
            <person name="Labutti K."/>
            <person name="Pangilinan J."/>
            <person name="Ruiz-Duenas F.J."/>
            <person name="Barrasa J.M."/>
            <person name="Sanchez-Garcia M."/>
            <person name="Camarero S."/>
            <person name="Miyauchi S."/>
            <person name="Serrano A."/>
            <person name="Linde D."/>
            <person name="Babiker R."/>
            <person name="Drula E."/>
            <person name="Ayuso-Fernandez I."/>
            <person name="Pacheco R."/>
            <person name="Padilla G."/>
            <person name="Ferreira P."/>
            <person name="Barriuso J."/>
            <person name="Kellner H."/>
            <person name="Castanera R."/>
            <person name="Alfaro M."/>
            <person name="Ramirez L."/>
            <person name="Pisabarro A.G."/>
            <person name="Kuo A."/>
            <person name="Tritt A."/>
            <person name="Lipzen A."/>
            <person name="He G."/>
            <person name="Yan M."/>
            <person name="Ng V."/>
            <person name="Cullen D."/>
            <person name="Martin F."/>
            <person name="Rosso M.-N."/>
            <person name="Henrissat B."/>
            <person name="Hibbett D."/>
            <person name="Martinez A.T."/>
            <person name="Grigoriev I.V."/>
        </authorList>
    </citation>
    <scope>NUCLEOTIDE SEQUENCE</scope>
    <source>
        <strain evidence="3">AH 40177</strain>
    </source>
</reference>
<dbReference type="PANTHER" id="PTHR47332:SF2">
    <property type="entry name" value="SET-6"/>
    <property type="match status" value="1"/>
</dbReference>
<organism evidence="3 4">
    <name type="scientific">Rhodocollybia butyracea</name>
    <dbReference type="NCBI Taxonomy" id="206335"/>
    <lineage>
        <taxon>Eukaryota</taxon>
        <taxon>Fungi</taxon>
        <taxon>Dikarya</taxon>
        <taxon>Basidiomycota</taxon>
        <taxon>Agaricomycotina</taxon>
        <taxon>Agaricomycetes</taxon>
        <taxon>Agaricomycetidae</taxon>
        <taxon>Agaricales</taxon>
        <taxon>Marasmiineae</taxon>
        <taxon>Omphalotaceae</taxon>
        <taxon>Rhodocollybia</taxon>
    </lineage>
</organism>
<feature type="region of interest" description="Disordered" evidence="1">
    <location>
        <begin position="1"/>
        <end position="27"/>
    </location>
</feature>
<comment type="caution">
    <text evidence="3">The sequence shown here is derived from an EMBL/GenBank/DDBJ whole genome shotgun (WGS) entry which is preliminary data.</text>
</comment>
<dbReference type="AlphaFoldDB" id="A0A9P5U3Z4"/>
<dbReference type="SMART" id="SM00317">
    <property type="entry name" value="SET"/>
    <property type="match status" value="1"/>
</dbReference>
<evidence type="ECO:0000259" key="2">
    <source>
        <dbReference type="PROSITE" id="PS50280"/>
    </source>
</evidence>
<gene>
    <name evidence="3" type="ORF">BDP27DRAFT_59429</name>
</gene>
<dbReference type="SUPFAM" id="SSF82199">
    <property type="entry name" value="SET domain"/>
    <property type="match status" value="1"/>
</dbReference>
<dbReference type="PANTHER" id="PTHR47332">
    <property type="entry name" value="SET DOMAIN-CONTAINING PROTEIN 5"/>
    <property type="match status" value="1"/>
</dbReference>
<evidence type="ECO:0000313" key="3">
    <source>
        <dbReference type="EMBL" id="KAF9065431.1"/>
    </source>
</evidence>
<dbReference type="InterPro" id="IPR001214">
    <property type="entry name" value="SET_dom"/>
</dbReference>
<evidence type="ECO:0000313" key="4">
    <source>
        <dbReference type="Proteomes" id="UP000772434"/>
    </source>
</evidence>
<dbReference type="CDD" id="cd20071">
    <property type="entry name" value="SET_SMYD"/>
    <property type="match status" value="1"/>
</dbReference>
<feature type="domain" description="SET" evidence="2">
    <location>
        <begin position="118"/>
        <end position="298"/>
    </location>
</feature>
<feature type="compositionally biased region" description="Basic and acidic residues" evidence="1">
    <location>
        <begin position="1"/>
        <end position="19"/>
    </location>
</feature>
<evidence type="ECO:0000256" key="1">
    <source>
        <dbReference type="SAM" id="MobiDB-lite"/>
    </source>
</evidence>
<dbReference type="EMBL" id="JADNRY010000104">
    <property type="protein sequence ID" value="KAF9065431.1"/>
    <property type="molecule type" value="Genomic_DNA"/>
</dbReference>
<keyword evidence="4" id="KW-1185">Reference proteome</keyword>
<name>A0A9P5U3Z4_9AGAR</name>
<dbReference type="PROSITE" id="PS50280">
    <property type="entry name" value="SET"/>
    <property type="match status" value="1"/>
</dbReference>
<dbReference type="Pfam" id="PF00856">
    <property type="entry name" value="SET"/>
    <property type="match status" value="1"/>
</dbReference>